<evidence type="ECO:0000313" key="3">
    <source>
        <dbReference type="Proteomes" id="UP000529795"/>
    </source>
</evidence>
<organism evidence="2 3">
    <name type="scientific">Sphingomonas jinjuensis</name>
    <dbReference type="NCBI Taxonomy" id="535907"/>
    <lineage>
        <taxon>Bacteria</taxon>
        <taxon>Pseudomonadati</taxon>
        <taxon>Pseudomonadota</taxon>
        <taxon>Alphaproteobacteria</taxon>
        <taxon>Sphingomonadales</taxon>
        <taxon>Sphingomonadaceae</taxon>
        <taxon>Sphingomonas</taxon>
    </lineage>
</organism>
<reference evidence="2 3" key="1">
    <citation type="submission" date="2020-08" db="EMBL/GenBank/DDBJ databases">
        <title>Genomic Encyclopedia of Type Strains, Phase IV (KMG-IV): sequencing the most valuable type-strain genomes for metagenomic binning, comparative biology and taxonomic classification.</title>
        <authorList>
            <person name="Goeker M."/>
        </authorList>
    </citation>
    <scope>NUCLEOTIDE SEQUENCE [LARGE SCALE GENOMIC DNA]</scope>
    <source>
        <strain evidence="2 3">YC6723</strain>
    </source>
</reference>
<sequence length="444" mass="46233">MKTISKLALALALTTGVSSLAITASPAAAAKKEEKKGGLKLSPEALKPAQAAQTALAARDVATAEPQVVALEAAAKTDDDKYIAAALRYQLEQTKIIAGQQANPNAPINEAVLAAPLDALIANPSTPAEDRGKYAYRRGALAYNGKQYPVAIQYFEQAQKLGYVNEDMGLQIAQAKVASGNVTGGLSDLKAAIDAQTQAGKKAPEDYYRYGIAQSNKAGQKQVATQWMLDYVKAYPTSKTWRDVIVTYGIGQGSIATLDKPQKIDLFRLMRATGSLADQYDYEEYSQALADRGLPQESNAVIKEGIASGKVPAANALAKELLANSAKGIQLEGSLTTSENKAKAAASGDIAAQTGDAYLGTGNYAKAIEMYQLALQKGGAKVNADEVNTHLGIAQARAGDKTAATASFAKVTTQPRAGIAQLWTTYLQAPPAAGGAAPAAAPAG</sequence>
<dbReference type="EMBL" id="JACIEV010000005">
    <property type="protein sequence ID" value="MBB4154231.1"/>
    <property type="molecule type" value="Genomic_DNA"/>
</dbReference>
<dbReference type="Proteomes" id="UP000529795">
    <property type="component" value="Unassembled WGS sequence"/>
</dbReference>
<feature type="signal peptide" evidence="1">
    <location>
        <begin position="1"/>
        <end position="21"/>
    </location>
</feature>
<dbReference type="SUPFAM" id="SSF48452">
    <property type="entry name" value="TPR-like"/>
    <property type="match status" value="1"/>
</dbReference>
<evidence type="ECO:0000256" key="1">
    <source>
        <dbReference type="SAM" id="SignalP"/>
    </source>
</evidence>
<keyword evidence="1" id="KW-0732">Signal</keyword>
<name>A0A840FC00_9SPHN</name>
<dbReference type="Gene3D" id="1.25.40.10">
    <property type="entry name" value="Tetratricopeptide repeat domain"/>
    <property type="match status" value="2"/>
</dbReference>
<dbReference type="RefSeq" id="WP_183984551.1">
    <property type="nucleotide sequence ID" value="NZ_JACIEV010000005.1"/>
</dbReference>
<accession>A0A840FC00</accession>
<dbReference type="AlphaFoldDB" id="A0A840FC00"/>
<keyword evidence="3" id="KW-1185">Reference proteome</keyword>
<evidence type="ECO:0008006" key="4">
    <source>
        <dbReference type="Google" id="ProtNLM"/>
    </source>
</evidence>
<evidence type="ECO:0000313" key="2">
    <source>
        <dbReference type="EMBL" id="MBB4154231.1"/>
    </source>
</evidence>
<dbReference type="InterPro" id="IPR011990">
    <property type="entry name" value="TPR-like_helical_dom_sf"/>
</dbReference>
<feature type="chain" id="PRO_5032577764" description="Tetratricopeptide repeat protein" evidence="1">
    <location>
        <begin position="22"/>
        <end position="444"/>
    </location>
</feature>
<protein>
    <recommendedName>
        <fullName evidence="4">Tetratricopeptide repeat protein</fullName>
    </recommendedName>
</protein>
<proteinExistence type="predicted"/>
<gene>
    <name evidence="2" type="ORF">GGQ80_002141</name>
</gene>
<comment type="caution">
    <text evidence="2">The sequence shown here is derived from an EMBL/GenBank/DDBJ whole genome shotgun (WGS) entry which is preliminary data.</text>
</comment>